<dbReference type="Pfam" id="PF00072">
    <property type="entry name" value="Response_reg"/>
    <property type="match status" value="1"/>
</dbReference>
<feature type="modified residue" description="4-aspartylphosphate" evidence="1">
    <location>
        <position position="61"/>
    </location>
</feature>
<evidence type="ECO:0000256" key="1">
    <source>
        <dbReference type="PROSITE-ProRule" id="PRU00169"/>
    </source>
</evidence>
<keyword evidence="1" id="KW-0597">Phosphoprotein</keyword>
<protein>
    <submittedName>
        <fullName evidence="4">Two-component response regulator 24-like</fullName>
    </submittedName>
</protein>
<dbReference type="GeneID" id="101506170"/>
<sequence>MERVNSANQLRALVVDDDSLLRKIHQGLLKRAGVKYEAVKNGKEAVEIIRAGQSFDIILMDKEMPIMNGIQATKKMRSMGIRSVIVGVSSCSAAEIQEFMEAGLDDYQVKPLTINALNSILDVVKANKYHSLGV</sequence>
<dbReference type="PANTHER" id="PTHR43228:SF12">
    <property type="entry name" value="TWO-COMPONENT RESPONSE REGULATOR 24"/>
    <property type="match status" value="1"/>
</dbReference>
<dbReference type="SMART" id="SM00448">
    <property type="entry name" value="REC"/>
    <property type="match status" value="1"/>
</dbReference>
<proteinExistence type="predicted"/>
<dbReference type="InterPro" id="IPR052048">
    <property type="entry name" value="ST_Response_Regulator"/>
</dbReference>
<dbReference type="AlphaFoldDB" id="A0A1S2XSH4"/>
<dbReference type="Gene3D" id="3.40.50.2300">
    <property type="match status" value="1"/>
</dbReference>
<dbReference type="PaxDb" id="3827-XP_004493838.1"/>
<accession>A0A1S2XSH4</accession>
<dbReference type="GO" id="GO:0000160">
    <property type="term" value="P:phosphorelay signal transduction system"/>
    <property type="evidence" value="ECO:0007669"/>
    <property type="project" value="InterPro"/>
</dbReference>
<keyword evidence="3" id="KW-1185">Reference proteome</keyword>
<organism evidence="3 4">
    <name type="scientific">Cicer arietinum</name>
    <name type="common">Chickpea</name>
    <name type="synonym">Garbanzo</name>
    <dbReference type="NCBI Taxonomy" id="3827"/>
    <lineage>
        <taxon>Eukaryota</taxon>
        <taxon>Viridiplantae</taxon>
        <taxon>Streptophyta</taxon>
        <taxon>Embryophyta</taxon>
        <taxon>Tracheophyta</taxon>
        <taxon>Spermatophyta</taxon>
        <taxon>Magnoliopsida</taxon>
        <taxon>eudicotyledons</taxon>
        <taxon>Gunneridae</taxon>
        <taxon>Pentapetalae</taxon>
        <taxon>rosids</taxon>
        <taxon>fabids</taxon>
        <taxon>Fabales</taxon>
        <taxon>Fabaceae</taxon>
        <taxon>Papilionoideae</taxon>
        <taxon>50 kb inversion clade</taxon>
        <taxon>NPAAA clade</taxon>
        <taxon>Hologalegina</taxon>
        <taxon>IRL clade</taxon>
        <taxon>Cicereae</taxon>
        <taxon>Cicer</taxon>
    </lineage>
</organism>
<dbReference type="PROSITE" id="PS50110">
    <property type="entry name" value="RESPONSE_REGULATORY"/>
    <property type="match status" value="1"/>
</dbReference>
<dbReference type="OrthoDB" id="21225at2759"/>
<dbReference type="PANTHER" id="PTHR43228">
    <property type="entry name" value="TWO-COMPONENT RESPONSE REGULATOR"/>
    <property type="match status" value="1"/>
</dbReference>
<dbReference type="KEGG" id="cam:101506170"/>
<dbReference type="STRING" id="3827.A0A1S2XSH4"/>
<dbReference type="eggNOG" id="KOG0519">
    <property type="taxonomic scope" value="Eukaryota"/>
</dbReference>
<dbReference type="InterPro" id="IPR001789">
    <property type="entry name" value="Sig_transdc_resp-reg_receiver"/>
</dbReference>
<reference evidence="3" key="1">
    <citation type="journal article" date="2013" name="Nat. Biotechnol.">
        <title>Draft genome sequence of chickpea (Cicer arietinum) provides a resource for trait improvement.</title>
        <authorList>
            <person name="Varshney R.K."/>
            <person name="Song C."/>
            <person name="Saxena R.K."/>
            <person name="Azam S."/>
            <person name="Yu S."/>
            <person name="Sharpe A.G."/>
            <person name="Cannon S."/>
            <person name="Baek J."/>
            <person name="Rosen B.D."/>
            <person name="Tar'an B."/>
            <person name="Millan T."/>
            <person name="Zhang X."/>
            <person name="Ramsay L.D."/>
            <person name="Iwata A."/>
            <person name="Wang Y."/>
            <person name="Nelson W."/>
            <person name="Farmer A.D."/>
            <person name="Gaur P.M."/>
            <person name="Soderlund C."/>
            <person name="Penmetsa R.V."/>
            <person name="Xu C."/>
            <person name="Bharti A.K."/>
            <person name="He W."/>
            <person name="Winter P."/>
            <person name="Zhao S."/>
            <person name="Hane J.K."/>
            <person name="Carrasquilla-Garcia N."/>
            <person name="Condie J.A."/>
            <person name="Upadhyaya H.D."/>
            <person name="Luo M.C."/>
            <person name="Thudi M."/>
            <person name="Gowda C.L."/>
            <person name="Singh N.P."/>
            <person name="Lichtenzveig J."/>
            <person name="Gali K.K."/>
            <person name="Rubio J."/>
            <person name="Nadarajan N."/>
            <person name="Dolezel J."/>
            <person name="Bansal K.C."/>
            <person name="Xu X."/>
            <person name="Edwards D."/>
            <person name="Zhang G."/>
            <person name="Kahl G."/>
            <person name="Gil J."/>
            <person name="Singh K.B."/>
            <person name="Datta S.K."/>
            <person name="Jackson S.A."/>
            <person name="Wang J."/>
            <person name="Cook D.R."/>
        </authorList>
    </citation>
    <scope>NUCLEOTIDE SEQUENCE [LARGE SCALE GENOMIC DNA]</scope>
    <source>
        <strain evidence="3">cv. CDC Frontier</strain>
    </source>
</reference>
<dbReference type="Proteomes" id="UP000087171">
    <property type="component" value="Chromosome Ca3"/>
</dbReference>
<evidence type="ECO:0000259" key="2">
    <source>
        <dbReference type="PROSITE" id="PS50110"/>
    </source>
</evidence>
<gene>
    <name evidence="4" type="primary">LOC101506170</name>
</gene>
<evidence type="ECO:0000313" key="4">
    <source>
        <dbReference type="RefSeq" id="XP_004493838.1"/>
    </source>
</evidence>
<evidence type="ECO:0000313" key="3">
    <source>
        <dbReference type="Proteomes" id="UP000087171"/>
    </source>
</evidence>
<name>A0A1S2XSH4_CICAR</name>
<dbReference type="InterPro" id="IPR011006">
    <property type="entry name" value="CheY-like_superfamily"/>
</dbReference>
<dbReference type="SUPFAM" id="SSF52172">
    <property type="entry name" value="CheY-like"/>
    <property type="match status" value="1"/>
</dbReference>
<dbReference type="RefSeq" id="XP_004493838.1">
    <property type="nucleotide sequence ID" value="XM_004493781.3"/>
</dbReference>
<feature type="domain" description="Response regulatory" evidence="2">
    <location>
        <begin position="11"/>
        <end position="125"/>
    </location>
</feature>
<reference evidence="4" key="2">
    <citation type="submission" date="2025-08" db="UniProtKB">
        <authorList>
            <consortium name="RefSeq"/>
        </authorList>
    </citation>
    <scope>IDENTIFICATION</scope>
    <source>
        <tissue evidence="4">Etiolated seedlings</tissue>
    </source>
</reference>
<dbReference type="CDD" id="cd17546">
    <property type="entry name" value="REC_hyHK_CKI1_RcsC-like"/>
    <property type="match status" value="1"/>
</dbReference>